<organism evidence="1">
    <name type="scientific">marine sediment metagenome</name>
    <dbReference type="NCBI Taxonomy" id="412755"/>
    <lineage>
        <taxon>unclassified sequences</taxon>
        <taxon>metagenomes</taxon>
        <taxon>ecological metagenomes</taxon>
    </lineage>
</organism>
<dbReference type="AlphaFoldDB" id="X1IH32"/>
<accession>X1IH32</accession>
<feature type="non-terminal residue" evidence="1">
    <location>
        <position position="1"/>
    </location>
</feature>
<gene>
    <name evidence="1" type="ORF">S03H2_42812</name>
</gene>
<sequence>KSCNNTNDLESKLLEEAKKELAKLVAEEPVAVEITNPIKINLKEI</sequence>
<proteinExistence type="predicted"/>
<reference evidence="1" key="1">
    <citation type="journal article" date="2014" name="Front. Microbiol.">
        <title>High frequency of phylogenetically diverse reductive dehalogenase-homologous genes in deep subseafloor sedimentary metagenomes.</title>
        <authorList>
            <person name="Kawai M."/>
            <person name="Futagami T."/>
            <person name="Toyoda A."/>
            <person name="Takaki Y."/>
            <person name="Nishi S."/>
            <person name="Hori S."/>
            <person name="Arai W."/>
            <person name="Tsubouchi T."/>
            <person name="Morono Y."/>
            <person name="Uchiyama I."/>
            <person name="Ito T."/>
            <person name="Fujiyama A."/>
            <person name="Inagaki F."/>
            <person name="Takami H."/>
        </authorList>
    </citation>
    <scope>NUCLEOTIDE SEQUENCE</scope>
    <source>
        <strain evidence="1">Expedition CK06-06</strain>
    </source>
</reference>
<evidence type="ECO:0000313" key="1">
    <source>
        <dbReference type="EMBL" id="GAH65439.1"/>
    </source>
</evidence>
<protein>
    <submittedName>
        <fullName evidence="1">Uncharacterized protein</fullName>
    </submittedName>
</protein>
<name>X1IH32_9ZZZZ</name>
<dbReference type="EMBL" id="BARU01026673">
    <property type="protein sequence ID" value="GAH65439.1"/>
    <property type="molecule type" value="Genomic_DNA"/>
</dbReference>
<comment type="caution">
    <text evidence="1">The sequence shown here is derived from an EMBL/GenBank/DDBJ whole genome shotgun (WGS) entry which is preliminary data.</text>
</comment>